<dbReference type="InterPro" id="IPR013087">
    <property type="entry name" value="Znf_C2H2_type"/>
</dbReference>
<evidence type="ECO:0000256" key="3">
    <source>
        <dbReference type="ARBA" id="ARBA00022833"/>
    </source>
</evidence>
<dbReference type="PROSITE" id="PS00028">
    <property type="entry name" value="ZINC_FINGER_C2H2_1"/>
    <property type="match status" value="10"/>
</dbReference>
<sequence>MSRDAREDVVFTSIKSNLISGINQYHREIINVEKIFQFPAVSADIDKDLTYQVTTNLHQLTSNYYYCYNNKPKKDFNRIKPSVDEGAINLMEWSSFDQTSSCPALSHDLLTQDKHDDSDQQTPVQDDTGMETVDDIEKWLETCTDNSPAISIKEMDPIKCQQLEVVDTYLGDEMPHAFMEKDSLSIDIDLTDKKLSHSLGYDPILEELQSEKFLEVCEKDGFTMPEFQLDQLEPLTLDPNDMMVAGEMLPSTSINNPSTTLAINGHQDIYTDDIKKVSCIDTDDICENTSQVYDLNDKFSEDDGANVENIVHIINESDLNDYEEERDSDDGNIDIGEENKILDDIETVDAAMIDTVDASLSNADDNMFKECKAISLLSESHKVSDKVEAGDVTEQFVGQEVQEQDQEKSKEEIMAVVAISTDKRSNMTQIVINTGKGEQIYRGKTSELMEATGYFSKSPKIKTNLSNNTVEINHTEVPLSGSLSNQEAIISKALEELGFSEENLMSVTMPDNGKMWICPREDCRREFNRLYALKGHILAHYGVRPFKCDQEGCTWAFHSEFKLKRHKETHLKRKDYVCQVEGCNKRFTTVYNLWTHEKLHTRPNRIACQVPECEEKFQTKRALELHMKTHDQSHAPYVCMHEGCGKRYYSSNALTSHQRCHSYKEADIKCSWLGCGKIFDKPCRLKAHLRSHTGSKPYLCTFAGCSWAFTSSSKLKRHEKKHTNDRKFICDVTGCNKAFMRSEHLKEHKLTHSEGRYFQCYICEASFSAKSSLYVHIKKHQNKIAPEYAPESIQPLDTKLTFTNGDNNFCHSLPIDLESEMVDNDVLQESFIPEKYVNSSSDSVMIDNKTVVSEIITAKPKFTCPINNCTRTYMKKVSLKSHIVKFHGYSIEDNELSQSSETDYVLCANNTSVSNKVETTRRINVNADGDIDIVDTVAEITCLPEPKPPPTNEKLLKNINNRGTEASNHGSARTGLTCADILKIKRDKNESFDDSVIGASDVVLGTADLAESLLLPDELSSMYFHDDMGSECQILLLDSTTADSETTAY</sequence>
<dbReference type="Pfam" id="PF00096">
    <property type="entry name" value="zf-C2H2"/>
    <property type="match status" value="4"/>
</dbReference>
<keyword evidence="7" id="KW-1185">Reference proteome</keyword>
<dbReference type="InterPro" id="IPR036236">
    <property type="entry name" value="Znf_C2H2_sf"/>
</dbReference>
<reference evidence="6" key="1">
    <citation type="submission" date="2021-04" db="EMBL/GenBank/DDBJ databases">
        <authorList>
            <person name="Chebbi M.A.C M."/>
        </authorList>
    </citation>
    <scope>NUCLEOTIDE SEQUENCE</scope>
</reference>
<feature type="domain" description="C2H2-type" evidence="5">
    <location>
        <begin position="728"/>
        <end position="757"/>
    </location>
</feature>
<proteinExistence type="predicted"/>
<feature type="domain" description="C2H2-type" evidence="5">
    <location>
        <begin position="516"/>
        <end position="545"/>
    </location>
</feature>
<keyword evidence="1" id="KW-0479">Metal-binding</keyword>
<comment type="caution">
    <text evidence="6">The sequence shown here is derived from an EMBL/GenBank/DDBJ whole genome shotgun (WGS) entry which is preliminary data.</text>
</comment>
<dbReference type="GO" id="GO:0008270">
    <property type="term" value="F:zinc ion binding"/>
    <property type="evidence" value="ECO:0007669"/>
    <property type="project" value="UniProtKB-KW"/>
</dbReference>
<dbReference type="SUPFAM" id="SSF57667">
    <property type="entry name" value="beta-beta-alpha zinc fingers"/>
    <property type="match status" value="5"/>
</dbReference>
<dbReference type="Proteomes" id="UP000786811">
    <property type="component" value="Unassembled WGS sequence"/>
</dbReference>
<feature type="domain" description="C2H2-type" evidence="5">
    <location>
        <begin position="668"/>
        <end position="697"/>
    </location>
</feature>
<evidence type="ECO:0000313" key="7">
    <source>
        <dbReference type="Proteomes" id="UP000786811"/>
    </source>
</evidence>
<keyword evidence="3" id="KW-0862">Zinc</keyword>
<dbReference type="EMBL" id="CAJNRD030001124">
    <property type="protein sequence ID" value="CAG5107174.1"/>
    <property type="molecule type" value="Genomic_DNA"/>
</dbReference>
<evidence type="ECO:0000259" key="5">
    <source>
        <dbReference type="PROSITE" id="PS50157"/>
    </source>
</evidence>
<accession>A0A8J2HSP3</accession>
<protein>
    <submittedName>
        <fullName evidence="6">Similar to ZXDB: Zinc finger X-linked protein ZXDB (Homo sapiens)</fullName>
    </submittedName>
</protein>
<name>A0A8J2HSP3_COTCN</name>
<evidence type="ECO:0000313" key="6">
    <source>
        <dbReference type="EMBL" id="CAG5107174.1"/>
    </source>
</evidence>
<dbReference type="SMART" id="SM00355">
    <property type="entry name" value="ZnF_C2H2"/>
    <property type="match status" value="10"/>
</dbReference>
<feature type="domain" description="C2H2-type" evidence="5">
    <location>
        <begin position="637"/>
        <end position="666"/>
    </location>
</feature>
<dbReference type="PANTHER" id="PTHR23235">
    <property type="entry name" value="KRUEPPEL-LIKE TRANSCRIPTION FACTOR"/>
    <property type="match status" value="1"/>
</dbReference>
<dbReference type="PROSITE" id="PS50157">
    <property type="entry name" value="ZINC_FINGER_C2H2_2"/>
    <property type="match status" value="9"/>
</dbReference>
<evidence type="ECO:0000256" key="2">
    <source>
        <dbReference type="ARBA" id="ARBA00022771"/>
    </source>
</evidence>
<feature type="domain" description="C2H2-type" evidence="5">
    <location>
        <begin position="576"/>
        <end position="605"/>
    </location>
</feature>
<feature type="domain" description="C2H2-type" evidence="5">
    <location>
        <begin position="758"/>
        <end position="785"/>
    </location>
</feature>
<dbReference type="AlphaFoldDB" id="A0A8J2HSP3"/>
<dbReference type="Gene3D" id="3.30.160.60">
    <property type="entry name" value="Classic Zinc Finger"/>
    <property type="match status" value="7"/>
</dbReference>
<organism evidence="6 7">
    <name type="scientific">Cotesia congregata</name>
    <name type="common">Parasitoid wasp</name>
    <name type="synonym">Apanteles congregatus</name>
    <dbReference type="NCBI Taxonomy" id="51543"/>
    <lineage>
        <taxon>Eukaryota</taxon>
        <taxon>Metazoa</taxon>
        <taxon>Ecdysozoa</taxon>
        <taxon>Arthropoda</taxon>
        <taxon>Hexapoda</taxon>
        <taxon>Insecta</taxon>
        <taxon>Pterygota</taxon>
        <taxon>Neoptera</taxon>
        <taxon>Endopterygota</taxon>
        <taxon>Hymenoptera</taxon>
        <taxon>Apocrita</taxon>
        <taxon>Ichneumonoidea</taxon>
        <taxon>Braconidae</taxon>
        <taxon>Microgastrinae</taxon>
        <taxon>Cotesia</taxon>
    </lineage>
</organism>
<gene>
    <name evidence="6" type="ORF">HICCMSTLAB_LOCUS12617</name>
</gene>
<feature type="domain" description="C2H2-type" evidence="5">
    <location>
        <begin position="606"/>
        <end position="635"/>
    </location>
</feature>
<dbReference type="OrthoDB" id="6277246at2759"/>
<feature type="domain" description="C2H2-type" evidence="5">
    <location>
        <begin position="546"/>
        <end position="575"/>
    </location>
</feature>
<feature type="domain" description="C2H2-type" evidence="5">
    <location>
        <begin position="698"/>
        <end position="727"/>
    </location>
</feature>
<keyword evidence="2 4" id="KW-0863">Zinc-finger</keyword>
<dbReference type="PANTHER" id="PTHR23235:SF120">
    <property type="entry name" value="KRUPPEL-LIKE FACTOR 15"/>
    <property type="match status" value="1"/>
</dbReference>
<evidence type="ECO:0000256" key="1">
    <source>
        <dbReference type="ARBA" id="ARBA00022723"/>
    </source>
</evidence>
<dbReference type="FunFam" id="3.30.160.60:FF:000007">
    <property type="entry name" value="Basic krueppel-like factor 3"/>
    <property type="match status" value="1"/>
</dbReference>
<evidence type="ECO:0000256" key="4">
    <source>
        <dbReference type="PROSITE-ProRule" id="PRU00042"/>
    </source>
</evidence>